<name>A0A5J4R1J6_9ZZZZ</name>
<dbReference type="Gene3D" id="3.40.50.620">
    <property type="entry name" value="HUPs"/>
    <property type="match status" value="1"/>
</dbReference>
<dbReference type="PANTHER" id="PTHR43793:SF1">
    <property type="entry name" value="FAD SYNTHASE"/>
    <property type="match status" value="1"/>
</dbReference>
<dbReference type="GO" id="GO:0047348">
    <property type="term" value="F:glycerol-3-phosphate cytidylyltransferase activity"/>
    <property type="evidence" value="ECO:0007669"/>
    <property type="project" value="UniProtKB-EC"/>
</dbReference>
<dbReference type="EMBL" id="SNRY01002145">
    <property type="protein sequence ID" value="KAA6326553.1"/>
    <property type="molecule type" value="Genomic_DNA"/>
</dbReference>
<dbReference type="EC" id="2.7.7.39" evidence="4"/>
<evidence type="ECO:0000313" key="4">
    <source>
        <dbReference type="EMBL" id="KAA6326553.1"/>
    </source>
</evidence>
<protein>
    <submittedName>
        <fullName evidence="4">Glycerol-3-phosphate cytidylyltransferase</fullName>
        <ecNumber evidence="4">2.7.7.39</ecNumber>
    </submittedName>
</protein>
<evidence type="ECO:0000256" key="2">
    <source>
        <dbReference type="ARBA" id="ARBA00022695"/>
    </source>
</evidence>
<dbReference type="InterPro" id="IPR014729">
    <property type="entry name" value="Rossmann-like_a/b/a_fold"/>
</dbReference>
<dbReference type="Pfam" id="PF01467">
    <property type="entry name" value="CTP_transf_like"/>
    <property type="match status" value="1"/>
</dbReference>
<comment type="caution">
    <text evidence="4">The sequence shown here is derived from an EMBL/GenBank/DDBJ whole genome shotgun (WGS) entry which is preliminary data.</text>
</comment>
<dbReference type="NCBIfam" id="TIGR00125">
    <property type="entry name" value="cyt_tran_rel"/>
    <property type="match status" value="1"/>
</dbReference>
<sequence>MERKIGFITGVFGLFHIGHLNILRQSHKYCDYLIVACAVDEFVKNKKGKYPFIPFGERIQILEAIKYIDKVVPQIQNNKLEMWKKFQFNIIFVGDDWKGTQEWNEYEEAFPKIGVELIYFPYTRGISSSQLREIIEKSLEL</sequence>
<keyword evidence="1 4" id="KW-0808">Transferase</keyword>
<evidence type="ECO:0000259" key="3">
    <source>
        <dbReference type="Pfam" id="PF01467"/>
    </source>
</evidence>
<accession>A0A5J4R1J6</accession>
<proteinExistence type="predicted"/>
<dbReference type="PANTHER" id="PTHR43793">
    <property type="entry name" value="FAD SYNTHASE"/>
    <property type="match status" value="1"/>
</dbReference>
<reference evidence="4" key="1">
    <citation type="submission" date="2019-03" db="EMBL/GenBank/DDBJ databases">
        <title>Single cell metagenomics reveals metabolic interactions within the superorganism composed of flagellate Streblomastix strix and complex community of Bacteroidetes bacteria on its surface.</title>
        <authorList>
            <person name="Treitli S.C."/>
            <person name="Kolisko M."/>
            <person name="Husnik F."/>
            <person name="Keeling P."/>
            <person name="Hampl V."/>
        </authorList>
    </citation>
    <scope>NUCLEOTIDE SEQUENCE</scope>
    <source>
        <strain evidence="4">STM</strain>
    </source>
</reference>
<dbReference type="SUPFAM" id="SSF52374">
    <property type="entry name" value="Nucleotidylyl transferase"/>
    <property type="match status" value="1"/>
</dbReference>
<dbReference type="InterPro" id="IPR050385">
    <property type="entry name" value="Archaeal_FAD_synthase"/>
</dbReference>
<keyword evidence="2 4" id="KW-0548">Nucleotidyltransferase</keyword>
<gene>
    <name evidence="4" type="ORF">EZS27_024352</name>
</gene>
<organism evidence="4">
    <name type="scientific">termite gut metagenome</name>
    <dbReference type="NCBI Taxonomy" id="433724"/>
    <lineage>
        <taxon>unclassified sequences</taxon>
        <taxon>metagenomes</taxon>
        <taxon>organismal metagenomes</taxon>
    </lineage>
</organism>
<dbReference type="AlphaFoldDB" id="A0A5J4R1J6"/>
<evidence type="ECO:0000256" key="1">
    <source>
        <dbReference type="ARBA" id="ARBA00022679"/>
    </source>
</evidence>
<feature type="domain" description="Cytidyltransferase-like" evidence="3">
    <location>
        <begin position="8"/>
        <end position="133"/>
    </location>
</feature>
<dbReference type="InterPro" id="IPR004821">
    <property type="entry name" value="Cyt_trans-like"/>
</dbReference>